<dbReference type="Pfam" id="PF11578">
    <property type="entry name" value="DUF3237"/>
    <property type="match status" value="1"/>
</dbReference>
<gene>
    <name evidence="2" type="ORF">HNQ36_005137</name>
</gene>
<protein>
    <recommendedName>
        <fullName evidence="1">UPF0311 protein HNQ36_005137</fullName>
    </recommendedName>
</protein>
<sequence length="158" mass="17567">MINIKPPAFQHLFTLEAALAPSLDAGEGQLGRRVLNAVSEGRFYGERLKGRINPGTGDWMLTRNGIRVVDARIVLLCDDNAIIHMSYGGRIWFDDAVLPALANPVTRHLIDPSQYYFRTNPVFETGHQKYLWLNKVVGIGNGRLIEGGGVAYDVFEVN</sequence>
<dbReference type="Proteomes" id="UP000521227">
    <property type="component" value="Unassembled WGS sequence"/>
</dbReference>
<evidence type="ECO:0000313" key="2">
    <source>
        <dbReference type="EMBL" id="MBB5055126.1"/>
    </source>
</evidence>
<evidence type="ECO:0000313" key="3">
    <source>
        <dbReference type="Proteomes" id="UP000521227"/>
    </source>
</evidence>
<evidence type="ECO:0000256" key="1">
    <source>
        <dbReference type="HAMAP-Rule" id="MF_00775"/>
    </source>
</evidence>
<accession>A0A840NEL6</accession>
<dbReference type="PANTHER" id="PTHR37315:SF1">
    <property type="entry name" value="UPF0311 PROTEIN BLR7842"/>
    <property type="match status" value="1"/>
</dbReference>
<reference evidence="2 3" key="1">
    <citation type="submission" date="2020-08" db="EMBL/GenBank/DDBJ databases">
        <title>Genomic Encyclopedia of Type Strains, Phase IV (KMG-IV): sequencing the most valuable type-strain genomes for metagenomic binning, comparative biology and taxonomic classification.</title>
        <authorList>
            <person name="Goeker M."/>
        </authorList>
    </citation>
    <scope>NUCLEOTIDE SEQUENCE [LARGE SCALE GENOMIC DNA]</scope>
    <source>
        <strain evidence="2 3">DSM 17498</strain>
    </source>
</reference>
<name>A0A840NEL6_9BRAD</name>
<comment type="similarity">
    <text evidence="1">Belongs to the UPF0311 family.</text>
</comment>
<dbReference type="EMBL" id="JACHIJ010000011">
    <property type="protein sequence ID" value="MBB5055126.1"/>
    <property type="molecule type" value="Genomic_DNA"/>
</dbReference>
<dbReference type="HAMAP" id="MF_00775">
    <property type="entry name" value="UPF0311"/>
    <property type="match status" value="1"/>
</dbReference>
<organism evidence="2 3">
    <name type="scientific">Afipia massiliensis</name>
    <dbReference type="NCBI Taxonomy" id="211460"/>
    <lineage>
        <taxon>Bacteria</taxon>
        <taxon>Pseudomonadati</taxon>
        <taxon>Pseudomonadota</taxon>
        <taxon>Alphaproteobacteria</taxon>
        <taxon>Hyphomicrobiales</taxon>
        <taxon>Nitrobacteraceae</taxon>
        <taxon>Afipia</taxon>
    </lineage>
</organism>
<comment type="caution">
    <text evidence="2">The sequence shown here is derived from an EMBL/GenBank/DDBJ whole genome shotgun (WGS) entry which is preliminary data.</text>
</comment>
<dbReference type="Gene3D" id="2.40.160.20">
    <property type="match status" value="1"/>
</dbReference>
<dbReference type="InterPro" id="IPR020915">
    <property type="entry name" value="UPF0311"/>
</dbReference>
<dbReference type="PANTHER" id="PTHR37315">
    <property type="entry name" value="UPF0311 PROTEIN BLR7842"/>
    <property type="match status" value="1"/>
</dbReference>
<dbReference type="AlphaFoldDB" id="A0A840NEL6"/>
<dbReference type="RefSeq" id="WP_184090408.1">
    <property type="nucleotide sequence ID" value="NZ_JACHIJ010000011.1"/>
</dbReference>
<proteinExistence type="inferred from homology"/>